<name>A0ABR8E942_9NOSO</name>
<gene>
    <name evidence="1" type="ORF">H6G97_50940</name>
</gene>
<accession>A0ABR8E942</accession>
<evidence type="ECO:0000313" key="1">
    <source>
        <dbReference type="EMBL" id="MBD2537074.1"/>
    </source>
</evidence>
<dbReference type="Proteomes" id="UP000623440">
    <property type="component" value="Unassembled WGS sequence"/>
</dbReference>
<keyword evidence="2" id="KW-1185">Reference proteome</keyword>
<reference evidence="1 2" key="1">
    <citation type="journal article" date="2020" name="ISME J.">
        <title>Comparative genomics reveals insights into cyanobacterial evolution and habitat adaptation.</title>
        <authorList>
            <person name="Chen M.Y."/>
            <person name="Teng W.K."/>
            <person name="Zhao L."/>
            <person name="Hu C.X."/>
            <person name="Zhou Y.K."/>
            <person name="Han B.P."/>
            <person name="Song L.R."/>
            <person name="Shu W.S."/>
        </authorList>
    </citation>
    <scope>NUCLEOTIDE SEQUENCE [LARGE SCALE GENOMIC DNA]</scope>
    <source>
        <strain evidence="1 2">FACHB-838</strain>
    </source>
</reference>
<protein>
    <submittedName>
        <fullName evidence="1">Uncharacterized protein</fullName>
    </submittedName>
</protein>
<sequence>MQLKLLMSVENEGLFYIQLIKYGVESETAVKVAQILASGFPSELLAQEEIQFVTQVCKKWATLHKPVQLGVTEVADYSNSIVVSVSL</sequence>
<comment type="caution">
    <text evidence="1">The sequence shown here is derived from an EMBL/GenBank/DDBJ whole genome shotgun (WGS) entry which is preliminary data.</text>
</comment>
<organism evidence="1 2">
    <name type="scientific">Nostoc flagelliforme FACHB-838</name>
    <dbReference type="NCBI Taxonomy" id="2692904"/>
    <lineage>
        <taxon>Bacteria</taxon>
        <taxon>Bacillati</taxon>
        <taxon>Cyanobacteriota</taxon>
        <taxon>Cyanophyceae</taxon>
        <taxon>Nostocales</taxon>
        <taxon>Nostocaceae</taxon>
        <taxon>Nostoc</taxon>
    </lineage>
</organism>
<proteinExistence type="predicted"/>
<dbReference type="EMBL" id="JACJSI010000658">
    <property type="protein sequence ID" value="MBD2537074.1"/>
    <property type="molecule type" value="Genomic_DNA"/>
</dbReference>
<evidence type="ECO:0000313" key="2">
    <source>
        <dbReference type="Proteomes" id="UP000623440"/>
    </source>
</evidence>